<dbReference type="OrthoDB" id="4062651at2759"/>
<dbReference type="Proteomes" id="UP000467700">
    <property type="component" value="Unassembled WGS sequence"/>
</dbReference>
<proteinExistence type="predicted"/>
<dbReference type="InterPro" id="IPR000719">
    <property type="entry name" value="Prot_kinase_dom"/>
</dbReference>
<evidence type="ECO:0000313" key="3">
    <source>
        <dbReference type="Proteomes" id="UP000467700"/>
    </source>
</evidence>
<dbReference type="GO" id="GO:0043408">
    <property type="term" value="P:regulation of MAPK cascade"/>
    <property type="evidence" value="ECO:0007669"/>
    <property type="project" value="TreeGrafter"/>
</dbReference>
<comment type="caution">
    <text evidence="2">The sequence shown here is derived from an EMBL/GenBank/DDBJ whole genome shotgun (WGS) entry which is preliminary data.</text>
</comment>
<evidence type="ECO:0000313" key="2">
    <source>
        <dbReference type="EMBL" id="CAA7260741.1"/>
    </source>
</evidence>
<reference evidence="2 3" key="1">
    <citation type="submission" date="2020-01" db="EMBL/GenBank/DDBJ databases">
        <authorList>
            <person name="Gupta K D."/>
        </authorList>
    </citation>
    <scope>NUCLEOTIDE SEQUENCE [LARGE SCALE GENOMIC DNA]</scope>
</reference>
<dbReference type="GO" id="GO:0004674">
    <property type="term" value="F:protein serine/threonine kinase activity"/>
    <property type="evidence" value="ECO:0007669"/>
    <property type="project" value="TreeGrafter"/>
</dbReference>
<protein>
    <recommendedName>
        <fullName evidence="1">Protein kinase domain-containing protein</fullName>
    </recommendedName>
</protein>
<dbReference type="EMBL" id="CACVBS010000030">
    <property type="protein sequence ID" value="CAA7260741.1"/>
    <property type="molecule type" value="Genomic_DNA"/>
</dbReference>
<gene>
    <name evidence="2" type="ORF">AAE3_LOCUS2865</name>
</gene>
<dbReference type="PANTHER" id="PTHR48015">
    <property type="entry name" value="SERINE/THREONINE-PROTEIN KINASE TAO"/>
    <property type="match status" value="1"/>
</dbReference>
<dbReference type="GO" id="GO:0035556">
    <property type="term" value="P:intracellular signal transduction"/>
    <property type="evidence" value="ECO:0007669"/>
    <property type="project" value="TreeGrafter"/>
</dbReference>
<dbReference type="PANTHER" id="PTHR48015:SF16">
    <property type="entry name" value="SERINE_THREONINE-PROTEIN KINASE SULU"/>
    <property type="match status" value="1"/>
</dbReference>
<feature type="domain" description="Protein kinase" evidence="1">
    <location>
        <begin position="1"/>
        <end position="259"/>
    </location>
</feature>
<dbReference type="AlphaFoldDB" id="A0A8S0VXG2"/>
<dbReference type="PROSITE" id="PS50011">
    <property type="entry name" value="PROTEIN_KINASE_DOM"/>
    <property type="match status" value="1"/>
</dbReference>
<keyword evidence="3" id="KW-1185">Reference proteome</keyword>
<dbReference type="SUPFAM" id="SSF56112">
    <property type="entry name" value="Protein kinase-like (PK-like)"/>
    <property type="match status" value="1"/>
</dbReference>
<dbReference type="InterPro" id="IPR011009">
    <property type="entry name" value="Kinase-like_dom_sf"/>
</dbReference>
<dbReference type="Gene3D" id="1.10.510.10">
    <property type="entry name" value="Transferase(Phosphotransferase) domain 1"/>
    <property type="match status" value="1"/>
</dbReference>
<name>A0A8S0VXG2_CYCAE</name>
<dbReference type="GO" id="GO:0005524">
    <property type="term" value="F:ATP binding"/>
    <property type="evidence" value="ECO:0007669"/>
    <property type="project" value="InterPro"/>
</dbReference>
<accession>A0A8S0VXG2</accession>
<dbReference type="GO" id="GO:0005737">
    <property type="term" value="C:cytoplasm"/>
    <property type="evidence" value="ECO:0007669"/>
    <property type="project" value="TreeGrafter"/>
</dbReference>
<dbReference type="Pfam" id="PF00069">
    <property type="entry name" value="Pkinase"/>
    <property type="match status" value="1"/>
</dbReference>
<sequence>MRELITAVDIFTDDSVFLLVIWSEDSKIYLAKDPSRRMDQVDTELLNTLQGDLVPNNHIYPPWKDGIKAAPTPLLPDLYLKTCQKVWGYDGTSMIADCVAKEVRIMELISSKPHPNICCYYGCIREGDLIRGIVLQKYRCTLLDVISPNKDSDIQTPPFNIEMVVNGIQDRLNHIHSFGLAHNDVNPTNIMLDDVGNAVIIDFDSCAPIGTPVYGGTPGWTNWPTVAAIDNDTYGFELIVKFLRGEYDGRFDDNDMPIV</sequence>
<organism evidence="2 3">
    <name type="scientific">Cyclocybe aegerita</name>
    <name type="common">Black poplar mushroom</name>
    <name type="synonym">Agrocybe aegerita</name>
    <dbReference type="NCBI Taxonomy" id="1973307"/>
    <lineage>
        <taxon>Eukaryota</taxon>
        <taxon>Fungi</taxon>
        <taxon>Dikarya</taxon>
        <taxon>Basidiomycota</taxon>
        <taxon>Agaricomycotina</taxon>
        <taxon>Agaricomycetes</taxon>
        <taxon>Agaricomycetidae</taxon>
        <taxon>Agaricales</taxon>
        <taxon>Agaricineae</taxon>
        <taxon>Bolbitiaceae</taxon>
        <taxon>Cyclocybe</taxon>
    </lineage>
</organism>
<evidence type="ECO:0000259" key="1">
    <source>
        <dbReference type="PROSITE" id="PS50011"/>
    </source>
</evidence>
<dbReference type="InterPro" id="IPR050285">
    <property type="entry name" value="STE20_Ser/Thr_kinase"/>
</dbReference>